<keyword evidence="4" id="KW-1185">Reference proteome</keyword>
<dbReference type="PANTHER" id="PTHR47763">
    <property type="entry name" value="ALPHA-PROTEIN KINASE VWKA"/>
    <property type="match status" value="1"/>
</dbReference>
<name>A0ABP8ZA43_9MICO</name>
<dbReference type="RefSeq" id="WP_345481450.1">
    <property type="nucleotide sequence ID" value="NZ_BAABLP010000004.1"/>
</dbReference>
<evidence type="ECO:0000313" key="3">
    <source>
        <dbReference type="EMBL" id="GAA4750702.1"/>
    </source>
</evidence>
<comment type="caution">
    <text evidence="3">The sequence shown here is derived from an EMBL/GenBank/DDBJ whole genome shotgun (WGS) entry which is preliminary data.</text>
</comment>
<feature type="compositionally biased region" description="Low complexity" evidence="1">
    <location>
        <begin position="11"/>
        <end position="47"/>
    </location>
</feature>
<dbReference type="PROSITE" id="PS50234">
    <property type="entry name" value="VWFA"/>
    <property type="match status" value="1"/>
</dbReference>
<feature type="region of interest" description="Disordered" evidence="1">
    <location>
        <begin position="1"/>
        <end position="54"/>
    </location>
</feature>
<organism evidence="3 4">
    <name type="scientific">Amnibacterium soli</name>
    <dbReference type="NCBI Taxonomy" id="1282736"/>
    <lineage>
        <taxon>Bacteria</taxon>
        <taxon>Bacillati</taxon>
        <taxon>Actinomycetota</taxon>
        <taxon>Actinomycetes</taxon>
        <taxon>Micrococcales</taxon>
        <taxon>Microbacteriaceae</taxon>
        <taxon>Amnibacterium</taxon>
    </lineage>
</organism>
<evidence type="ECO:0000259" key="2">
    <source>
        <dbReference type="PROSITE" id="PS50234"/>
    </source>
</evidence>
<dbReference type="Proteomes" id="UP001500121">
    <property type="component" value="Unassembled WGS sequence"/>
</dbReference>
<dbReference type="SUPFAM" id="SSF53300">
    <property type="entry name" value="vWA-like"/>
    <property type="match status" value="1"/>
</dbReference>
<dbReference type="InterPro" id="IPR052969">
    <property type="entry name" value="Thr-specific_kinase-like"/>
</dbReference>
<proteinExistence type="predicted"/>
<protein>
    <recommendedName>
        <fullName evidence="2">VWFA domain-containing protein</fullName>
    </recommendedName>
</protein>
<evidence type="ECO:0000313" key="4">
    <source>
        <dbReference type="Proteomes" id="UP001500121"/>
    </source>
</evidence>
<accession>A0ABP8ZA43</accession>
<dbReference type="InterPro" id="IPR002035">
    <property type="entry name" value="VWF_A"/>
</dbReference>
<gene>
    <name evidence="3" type="ORF">GCM10025783_24030</name>
</gene>
<dbReference type="PANTHER" id="PTHR47763:SF4">
    <property type="entry name" value="ALPHA-PROTEIN KINASE VWKA"/>
    <property type="match status" value="1"/>
</dbReference>
<dbReference type="Gene3D" id="3.40.50.410">
    <property type="entry name" value="von Willebrand factor, type A domain"/>
    <property type="match status" value="1"/>
</dbReference>
<dbReference type="EMBL" id="BAABLP010000004">
    <property type="protein sequence ID" value="GAA4750702.1"/>
    <property type="molecule type" value="Genomic_DNA"/>
</dbReference>
<reference evidence="4" key="1">
    <citation type="journal article" date="2019" name="Int. J. Syst. Evol. Microbiol.">
        <title>The Global Catalogue of Microorganisms (GCM) 10K type strain sequencing project: providing services to taxonomists for standard genome sequencing and annotation.</title>
        <authorList>
            <consortium name="The Broad Institute Genomics Platform"/>
            <consortium name="The Broad Institute Genome Sequencing Center for Infectious Disease"/>
            <person name="Wu L."/>
            <person name="Ma J."/>
        </authorList>
    </citation>
    <scope>NUCLEOTIDE SEQUENCE [LARGE SCALE GENOMIC DNA]</scope>
    <source>
        <strain evidence="4">JCM 19015</strain>
    </source>
</reference>
<feature type="domain" description="VWFA" evidence="2">
    <location>
        <begin position="65"/>
        <end position="275"/>
    </location>
</feature>
<evidence type="ECO:0000256" key="1">
    <source>
        <dbReference type="SAM" id="MobiDB-lite"/>
    </source>
</evidence>
<dbReference type="CDD" id="cd00198">
    <property type="entry name" value="vWFA"/>
    <property type="match status" value="1"/>
</dbReference>
<dbReference type="InterPro" id="IPR036465">
    <property type="entry name" value="vWFA_dom_sf"/>
</dbReference>
<sequence>MSDPTPSGASAEPDSATTPTEAPAEPTAVADAPAAAAEAPAPAAEAPVVPPQTSLASRGVDYSVDIVFCIDVTGSMDPILDAVKANALGFYDDVQSNLVAKGKNVAQLRVRVVAFRDLVADGDAAVEESPFFALPDERARFSEFVGGLRAEGGGDAPESGLEAVALAMSSPWTRTGDRRRQVIVVWSDQPAHQLDPFVVPADLRSRIPADFSGLTDAWEDEQGLMGSSSKRLILFAPDGPGWSDISSVWENVVHNPSVAGGGLSDVDYGTIIDSIGNSV</sequence>